<evidence type="ECO:0000256" key="1">
    <source>
        <dbReference type="ARBA" id="ARBA00022737"/>
    </source>
</evidence>
<dbReference type="AlphaFoldDB" id="A0A918MI31"/>
<keyword evidence="4" id="KW-0732">Signal</keyword>
<accession>A0A918MI31</accession>
<feature type="signal peptide" evidence="4">
    <location>
        <begin position="1"/>
        <end position="18"/>
    </location>
</feature>
<evidence type="ECO:0000313" key="6">
    <source>
        <dbReference type="Proteomes" id="UP000634668"/>
    </source>
</evidence>
<dbReference type="SMART" id="SM00248">
    <property type="entry name" value="ANK"/>
    <property type="match status" value="5"/>
</dbReference>
<keyword evidence="6" id="KW-1185">Reference proteome</keyword>
<evidence type="ECO:0000256" key="2">
    <source>
        <dbReference type="ARBA" id="ARBA00023043"/>
    </source>
</evidence>
<dbReference type="Proteomes" id="UP000634668">
    <property type="component" value="Unassembled WGS sequence"/>
</dbReference>
<reference evidence="5" key="1">
    <citation type="journal article" date="2014" name="Int. J. Syst. Evol. Microbiol.">
        <title>Complete genome sequence of Corynebacterium casei LMG S-19264T (=DSM 44701T), isolated from a smear-ripened cheese.</title>
        <authorList>
            <consortium name="US DOE Joint Genome Institute (JGI-PGF)"/>
            <person name="Walter F."/>
            <person name="Albersmeier A."/>
            <person name="Kalinowski J."/>
            <person name="Ruckert C."/>
        </authorList>
    </citation>
    <scope>NUCLEOTIDE SEQUENCE</scope>
    <source>
        <strain evidence="5">KCTC 12113</strain>
    </source>
</reference>
<reference evidence="5" key="2">
    <citation type="submission" date="2020-09" db="EMBL/GenBank/DDBJ databases">
        <authorList>
            <person name="Sun Q."/>
            <person name="Kim S."/>
        </authorList>
    </citation>
    <scope>NUCLEOTIDE SEQUENCE</scope>
    <source>
        <strain evidence="5">KCTC 12113</strain>
    </source>
</reference>
<dbReference type="PROSITE" id="PS50297">
    <property type="entry name" value="ANK_REP_REGION"/>
    <property type="match status" value="1"/>
</dbReference>
<dbReference type="PANTHER" id="PTHR24198:SF165">
    <property type="entry name" value="ANKYRIN REPEAT-CONTAINING PROTEIN-RELATED"/>
    <property type="match status" value="1"/>
</dbReference>
<dbReference type="Gene3D" id="1.25.40.20">
    <property type="entry name" value="Ankyrin repeat-containing domain"/>
    <property type="match status" value="1"/>
</dbReference>
<evidence type="ECO:0000256" key="3">
    <source>
        <dbReference type="PROSITE-ProRule" id="PRU00023"/>
    </source>
</evidence>
<dbReference type="RefSeq" id="WP_026812187.1">
    <property type="nucleotide sequence ID" value="NZ_BMWP01000002.1"/>
</dbReference>
<dbReference type="PANTHER" id="PTHR24198">
    <property type="entry name" value="ANKYRIN REPEAT AND PROTEIN KINASE DOMAIN-CONTAINING PROTEIN"/>
    <property type="match status" value="1"/>
</dbReference>
<feature type="repeat" description="ANK" evidence="3">
    <location>
        <begin position="59"/>
        <end position="91"/>
    </location>
</feature>
<sequence length="223" mass="24115">MKTVFLVSFILFVGVSCAQNNGDNNMPNTLLFKAAANNDTISLIHAINKGANLEFKDSKGKTALMIATYNNYIEAAKILINAGADVNAQDHMLNSPFLYAGAEGFTEIVKLCMTANPDYRVVNRYQGTALIPACESAHLEVIKILLEDPSYPVDHINRLGWTALLEAIILGHGGKAYQQTVSLLIAANADVNIADSNNVSPLQHAEQKGFKEIVQILKNAGAK</sequence>
<dbReference type="SUPFAM" id="SSF48403">
    <property type="entry name" value="Ankyrin repeat"/>
    <property type="match status" value="1"/>
</dbReference>
<dbReference type="EMBL" id="BMWP01000002">
    <property type="protein sequence ID" value="GGW23375.1"/>
    <property type="molecule type" value="Genomic_DNA"/>
</dbReference>
<organism evidence="5 6">
    <name type="scientific">Arenibacter certesii</name>
    <dbReference type="NCBI Taxonomy" id="228955"/>
    <lineage>
        <taxon>Bacteria</taxon>
        <taxon>Pseudomonadati</taxon>
        <taxon>Bacteroidota</taxon>
        <taxon>Flavobacteriia</taxon>
        <taxon>Flavobacteriales</taxon>
        <taxon>Flavobacteriaceae</taxon>
        <taxon>Arenibacter</taxon>
    </lineage>
</organism>
<dbReference type="PROSITE" id="PS51257">
    <property type="entry name" value="PROKAR_LIPOPROTEIN"/>
    <property type="match status" value="1"/>
</dbReference>
<dbReference type="PROSITE" id="PS50088">
    <property type="entry name" value="ANK_REPEAT"/>
    <property type="match status" value="1"/>
</dbReference>
<evidence type="ECO:0008006" key="7">
    <source>
        <dbReference type="Google" id="ProtNLM"/>
    </source>
</evidence>
<dbReference type="InterPro" id="IPR036770">
    <property type="entry name" value="Ankyrin_rpt-contain_sf"/>
</dbReference>
<name>A0A918MI31_9FLAO</name>
<dbReference type="Pfam" id="PF12796">
    <property type="entry name" value="Ank_2"/>
    <property type="match status" value="2"/>
</dbReference>
<gene>
    <name evidence="5" type="ORF">GCM10007383_04410</name>
</gene>
<protein>
    <recommendedName>
        <fullName evidence="7">Ankyrin repeat domain-containing protein</fullName>
    </recommendedName>
</protein>
<keyword evidence="1" id="KW-0677">Repeat</keyword>
<evidence type="ECO:0000313" key="5">
    <source>
        <dbReference type="EMBL" id="GGW23375.1"/>
    </source>
</evidence>
<feature type="chain" id="PRO_5037678942" description="Ankyrin repeat domain-containing protein" evidence="4">
    <location>
        <begin position="19"/>
        <end position="223"/>
    </location>
</feature>
<evidence type="ECO:0000256" key="4">
    <source>
        <dbReference type="SAM" id="SignalP"/>
    </source>
</evidence>
<comment type="caution">
    <text evidence="5">The sequence shown here is derived from an EMBL/GenBank/DDBJ whole genome shotgun (WGS) entry which is preliminary data.</text>
</comment>
<dbReference type="InterPro" id="IPR002110">
    <property type="entry name" value="Ankyrin_rpt"/>
</dbReference>
<keyword evidence="2 3" id="KW-0040">ANK repeat</keyword>
<proteinExistence type="predicted"/>